<dbReference type="InterPro" id="IPR002641">
    <property type="entry name" value="PNPLA_dom"/>
</dbReference>
<keyword evidence="2" id="KW-0812">Transmembrane</keyword>
<sequence length="307" mass="35353">MTSESLNSLNPLKNYIGALIENLDKDKIPKNIDLILDGGAFNGAFGYGCLIYLKKLENLKILKVDKISGCSIGAIIGLLYLTDSLDSNILLFENLLKSFRKTLFLDKLSETIHNLVNNIQDIEALNDKLFITYYDITTIKQNVVSKYKNKEELIEILIRSSYIPYITDGSLQYQEKYFDGCSPYIFPKHNTKALFIYLATLKKVKNTIFTQNEVNIWPRLLNGVIDINNFFSGSHSDMCSYINNWTFADFSLLRIREIIILILILIIKSCIFINNKIPENIKNNIYICRLQQILSSLYKDIFSYMVL</sequence>
<evidence type="ECO:0000259" key="3">
    <source>
        <dbReference type="PROSITE" id="PS51635"/>
    </source>
</evidence>
<organism evidence="4">
    <name type="scientific">viral metagenome</name>
    <dbReference type="NCBI Taxonomy" id="1070528"/>
    <lineage>
        <taxon>unclassified sequences</taxon>
        <taxon>metagenomes</taxon>
        <taxon>organismal metagenomes</taxon>
    </lineage>
</organism>
<dbReference type="SUPFAM" id="SSF52151">
    <property type="entry name" value="FabD/lysophospholipase-like"/>
    <property type="match status" value="1"/>
</dbReference>
<feature type="domain" description="PNPLA" evidence="3">
    <location>
        <begin position="34"/>
        <end position="192"/>
    </location>
</feature>
<dbReference type="Pfam" id="PF01734">
    <property type="entry name" value="Patatin"/>
    <property type="match status" value="1"/>
</dbReference>
<protein>
    <recommendedName>
        <fullName evidence="3">PNPLA domain-containing protein</fullName>
    </recommendedName>
</protein>
<name>A0A6C0AYY9_9ZZZZ</name>
<keyword evidence="1" id="KW-0443">Lipid metabolism</keyword>
<keyword evidence="2" id="KW-1133">Transmembrane helix</keyword>
<dbReference type="GO" id="GO:0006629">
    <property type="term" value="P:lipid metabolic process"/>
    <property type="evidence" value="ECO:0007669"/>
    <property type="project" value="UniProtKB-KW"/>
</dbReference>
<evidence type="ECO:0000313" key="4">
    <source>
        <dbReference type="EMBL" id="QHS84461.1"/>
    </source>
</evidence>
<accession>A0A6C0AYY9</accession>
<keyword evidence="2" id="KW-0472">Membrane</keyword>
<proteinExistence type="predicted"/>
<evidence type="ECO:0000256" key="1">
    <source>
        <dbReference type="ARBA" id="ARBA00023098"/>
    </source>
</evidence>
<dbReference type="PROSITE" id="PS51635">
    <property type="entry name" value="PNPLA"/>
    <property type="match status" value="1"/>
</dbReference>
<evidence type="ECO:0000256" key="2">
    <source>
        <dbReference type="SAM" id="Phobius"/>
    </source>
</evidence>
<dbReference type="InterPro" id="IPR016035">
    <property type="entry name" value="Acyl_Trfase/lysoPLipase"/>
</dbReference>
<feature type="transmembrane region" description="Helical" evidence="2">
    <location>
        <begin position="258"/>
        <end position="275"/>
    </location>
</feature>
<dbReference type="EMBL" id="MN738808">
    <property type="protein sequence ID" value="QHS84461.1"/>
    <property type="molecule type" value="Genomic_DNA"/>
</dbReference>
<dbReference type="Gene3D" id="3.40.1090.10">
    <property type="entry name" value="Cytosolic phospholipase A2 catalytic domain"/>
    <property type="match status" value="1"/>
</dbReference>
<reference evidence="4" key="1">
    <citation type="journal article" date="2020" name="Nature">
        <title>Giant virus diversity and host interactions through global metagenomics.</title>
        <authorList>
            <person name="Schulz F."/>
            <person name="Roux S."/>
            <person name="Paez-Espino D."/>
            <person name="Jungbluth S."/>
            <person name="Walsh D.A."/>
            <person name="Denef V.J."/>
            <person name="McMahon K.D."/>
            <person name="Konstantinidis K.T."/>
            <person name="Eloe-Fadrosh E.A."/>
            <person name="Kyrpides N.C."/>
            <person name="Woyke T."/>
        </authorList>
    </citation>
    <scope>NUCLEOTIDE SEQUENCE</scope>
    <source>
        <strain evidence="4">GVMAG-S-ERX556022-25</strain>
    </source>
</reference>
<dbReference type="AlphaFoldDB" id="A0A6C0AYY9"/>